<proteinExistence type="predicted"/>
<dbReference type="Pfam" id="PF00560">
    <property type="entry name" value="LRR_1"/>
    <property type="match status" value="1"/>
</dbReference>
<evidence type="ECO:0000313" key="3">
    <source>
        <dbReference type="EMBL" id="CAB9528093.1"/>
    </source>
</evidence>
<feature type="compositionally biased region" description="Polar residues" evidence="2">
    <location>
        <begin position="54"/>
        <end position="68"/>
    </location>
</feature>
<feature type="compositionally biased region" description="Gly residues" evidence="2">
    <location>
        <begin position="900"/>
        <end position="909"/>
    </location>
</feature>
<dbReference type="OrthoDB" id="1055097at2759"/>
<dbReference type="InterPro" id="IPR032675">
    <property type="entry name" value="LRR_dom_sf"/>
</dbReference>
<keyword evidence="3" id="KW-0418">Kinase</keyword>
<evidence type="ECO:0000256" key="2">
    <source>
        <dbReference type="SAM" id="MobiDB-lite"/>
    </source>
</evidence>
<protein>
    <submittedName>
        <fullName evidence="3">LRR receptor-like serine threonine-protein kinase</fullName>
    </submittedName>
</protein>
<dbReference type="Gene3D" id="3.80.10.10">
    <property type="entry name" value="Ribonuclease Inhibitor"/>
    <property type="match status" value="2"/>
</dbReference>
<dbReference type="SUPFAM" id="SSF52058">
    <property type="entry name" value="L domain-like"/>
    <property type="match status" value="1"/>
</dbReference>
<feature type="compositionally biased region" description="Low complexity" evidence="2">
    <location>
        <begin position="336"/>
        <end position="363"/>
    </location>
</feature>
<evidence type="ECO:0000313" key="4">
    <source>
        <dbReference type="Proteomes" id="UP001153069"/>
    </source>
</evidence>
<feature type="compositionally biased region" description="Low complexity" evidence="2">
    <location>
        <begin position="910"/>
        <end position="921"/>
    </location>
</feature>
<comment type="caution">
    <text evidence="3">The sequence shown here is derived from an EMBL/GenBank/DDBJ whole genome shotgun (WGS) entry which is preliminary data.</text>
</comment>
<keyword evidence="3" id="KW-0808">Transferase</keyword>
<dbReference type="InterPro" id="IPR001611">
    <property type="entry name" value="Leu-rich_rpt"/>
</dbReference>
<dbReference type="AlphaFoldDB" id="A0A9N8EWK7"/>
<dbReference type="Proteomes" id="UP001153069">
    <property type="component" value="Unassembled WGS sequence"/>
</dbReference>
<dbReference type="FunFam" id="3.80.10.10:FF:000383">
    <property type="entry name" value="Leucine-rich repeat receptor protein kinase EMS1"/>
    <property type="match status" value="1"/>
</dbReference>
<evidence type="ECO:0000256" key="1">
    <source>
        <dbReference type="ARBA" id="ARBA00022737"/>
    </source>
</evidence>
<keyword evidence="3" id="KW-0675">Receptor</keyword>
<name>A0A9N8EWK7_9STRA</name>
<organism evidence="3 4">
    <name type="scientific">Seminavis robusta</name>
    <dbReference type="NCBI Taxonomy" id="568900"/>
    <lineage>
        <taxon>Eukaryota</taxon>
        <taxon>Sar</taxon>
        <taxon>Stramenopiles</taxon>
        <taxon>Ochrophyta</taxon>
        <taxon>Bacillariophyta</taxon>
        <taxon>Bacillariophyceae</taxon>
        <taxon>Bacillariophycidae</taxon>
        <taxon>Naviculales</taxon>
        <taxon>Naviculaceae</taxon>
        <taxon>Seminavis</taxon>
    </lineage>
</organism>
<dbReference type="GO" id="GO:0016301">
    <property type="term" value="F:kinase activity"/>
    <property type="evidence" value="ECO:0007669"/>
    <property type="project" value="UniProtKB-KW"/>
</dbReference>
<dbReference type="InterPro" id="IPR052592">
    <property type="entry name" value="LRR-RLK"/>
</dbReference>
<keyword evidence="1" id="KW-0677">Repeat</keyword>
<feature type="compositionally biased region" description="Basic and acidic residues" evidence="2">
    <location>
        <begin position="8"/>
        <end position="19"/>
    </location>
</feature>
<accession>A0A9N8EWK7</accession>
<gene>
    <name evidence="3" type="ORF">SEMRO_2146_G316430.1</name>
</gene>
<feature type="region of interest" description="Disordered" evidence="2">
    <location>
        <begin position="900"/>
        <end position="932"/>
    </location>
</feature>
<dbReference type="EMBL" id="CAICTM010002144">
    <property type="protein sequence ID" value="CAB9528093.1"/>
    <property type="molecule type" value="Genomic_DNA"/>
</dbReference>
<reference evidence="3" key="1">
    <citation type="submission" date="2020-06" db="EMBL/GenBank/DDBJ databases">
        <authorList>
            <consortium name="Plant Systems Biology data submission"/>
        </authorList>
    </citation>
    <scope>NUCLEOTIDE SEQUENCE</scope>
    <source>
        <strain evidence="3">D6</strain>
    </source>
</reference>
<feature type="compositionally biased region" description="Gly residues" evidence="2">
    <location>
        <begin position="922"/>
        <end position="932"/>
    </location>
</feature>
<dbReference type="PANTHER" id="PTHR48054:SF82">
    <property type="entry name" value="LRR RECEPTOR-LIKE SERINE_THREONINE-PROTEIN KINASE FLS2"/>
    <property type="match status" value="1"/>
</dbReference>
<feature type="region of interest" description="Disordered" evidence="2">
    <location>
        <begin position="1"/>
        <end position="81"/>
    </location>
</feature>
<sequence length="932" mass="99329">MNAEASDPDDKQTEERAETPDSSAVEQDTGTGPGQQISDTNSTTNATDRAIRPSTDSVTHASVPSNNRDGPIVMAPGPDDHIKEDIARQRLQFEQTQAANVLSSTQVEERAETLDEPEVQQDTGTNHGQQISDTNATANVTDHTIMHSTDGVANTSVPTDPSSNNDDPMAMYEHIKEDIAQQRLKFQENQSANILSFLPDDHIKSEITQARRKFEEQQANGQQPATFGAGIATPSAPTAQPGAFAVEGGRTGITEEANQDEPPEQNQDIPWDITGAVNIQEAHVAAVAQQPLALGQNSLPPPPELARQGPRSRAQMPPGAYSEGDGRESAGGGTISIGSTTTFQENNSTGGANNNGGNNTLDNSAPLLEATLVGSRSFQVDEERDLPQAEILEPKSMVGHWMESTSTQGKLICILIVAIALGLAITGLVCGTSNVCGGGGGEMSNENDEMSTLAPTFSWVSDFPDFTLEALQDPVSSQAQAYDWMVDGYGEERLSEMPDWRRAQIFAIGCFYYAFDGSTRPGLLRDNAFFNTSLRECGDWNGTHTKFGCTEEGRLQHFKITVSPVDIVGVIPPEVVLLDQLDELAITKVKLIGNLTSIVPTQLELLPSIRILDLSENQVTGTIPEYMSDMKQLEVIDFYKNAIGGTVPWQLMYDMPNLINLHLGTNVLGGTIPKPPPAFATPSLARVAQGDNMTNSSLESSIDDDVNSYVPLESLELHLNTFSGTLPTELSYLQNLQNFLLSTNQITGPIPTELFLLTKLERLRLHTNPMTGSLSAEIGLLSKLTYLSVANLELTGSIPSEVAMASNLRFLSFGGNQNMQGTIPSELGLLTKLTLLTVGGGMTGSIPDSICQLTLPREDGGGKTKPLSLTIACDTMDECPTDCVCECGAEEVKTIWYSGGSSGGSGGGTQTNSNGGSSTGNSNGGGSGGSRG</sequence>
<keyword evidence="4" id="KW-1185">Reference proteome</keyword>
<feature type="region of interest" description="Disordered" evidence="2">
    <location>
        <begin position="294"/>
        <end position="363"/>
    </location>
</feature>
<dbReference type="PANTHER" id="PTHR48054">
    <property type="entry name" value="RECEPTOR KINASE-LIKE PROTEIN XA21"/>
    <property type="match status" value="1"/>
</dbReference>
<feature type="compositionally biased region" description="Polar residues" evidence="2">
    <location>
        <begin position="20"/>
        <end position="47"/>
    </location>
</feature>